<gene>
    <name evidence="3" type="ORF">COV24_00550</name>
</gene>
<evidence type="ECO:0000313" key="3">
    <source>
        <dbReference type="EMBL" id="PIR43865.1"/>
    </source>
</evidence>
<protein>
    <recommendedName>
        <fullName evidence="2">Band 7 domain-containing protein</fullName>
    </recommendedName>
</protein>
<dbReference type="InterPro" id="IPR001972">
    <property type="entry name" value="Stomatin_HflK_fam"/>
</dbReference>
<dbReference type="AlphaFoldDB" id="A0A2H0RDH0"/>
<dbReference type="SUPFAM" id="SSF117892">
    <property type="entry name" value="Band 7/SPFH domain"/>
    <property type="match status" value="1"/>
</dbReference>
<dbReference type="Gene3D" id="6.10.250.2090">
    <property type="match status" value="1"/>
</dbReference>
<dbReference type="InterPro" id="IPR036013">
    <property type="entry name" value="Band_7/SPFH_dom_sf"/>
</dbReference>
<organism evidence="3 4">
    <name type="scientific">candidate division WWE3 bacterium CG10_big_fil_rev_8_21_14_0_10_32_10</name>
    <dbReference type="NCBI Taxonomy" id="1975090"/>
    <lineage>
        <taxon>Bacteria</taxon>
        <taxon>Katanobacteria</taxon>
    </lineage>
</organism>
<dbReference type="InterPro" id="IPR043202">
    <property type="entry name" value="Band-7_stomatin-like"/>
</dbReference>
<dbReference type="Proteomes" id="UP000230214">
    <property type="component" value="Unassembled WGS sequence"/>
</dbReference>
<dbReference type="Pfam" id="PF01145">
    <property type="entry name" value="Band_7"/>
    <property type="match status" value="1"/>
</dbReference>
<reference evidence="3 4" key="1">
    <citation type="submission" date="2017-09" db="EMBL/GenBank/DDBJ databases">
        <title>Depth-based differentiation of microbial function through sediment-hosted aquifers and enrichment of novel symbionts in the deep terrestrial subsurface.</title>
        <authorList>
            <person name="Probst A.J."/>
            <person name="Ladd B."/>
            <person name="Jarett J.K."/>
            <person name="Geller-Mcgrath D.E."/>
            <person name="Sieber C.M."/>
            <person name="Emerson J.B."/>
            <person name="Anantharaman K."/>
            <person name="Thomas B.C."/>
            <person name="Malmstrom R."/>
            <person name="Stieglmeier M."/>
            <person name="Klingl A."/>
            <person name="Woyke T."/>
            <person name="Ryan C.M."/>
            <person name="Banfield J.F."/>
        </authorList>
    </citation>
    <scope>NUCLEOTIDE SEQUENCE [LARGE SCALE GENOMIC DNA]</scope>
    <source>
        <strain evidence="3">CG10_big_fil_rev_8_21_14_0_10_32_10</strain>
    </source>
</reference>
<dbReference type="PANTHER" id="PTHR10264:SF19">
    <property type="entry name" value="AT06885P-RELATED"/>
    <property type="match status" value="1"/>
</dbReference>
<evidence type="ECO:0000259" key="2">
    <source>
        <dbReference type="SMART" id="SM00244"/>
    </source>
</evidence>
<feature type="domain" description="Band 7" evidence="2">
    <location>
        <begin position="18"/>
        <end position="175"/>
    </location>
</feature>
<dbReference type="GO" id="GO:0005886">
    <property type="term" value="C:plasma membrane"/>
    <property type="evidence" value="ECO:0007669"/>
    <property type="project" value="InterPro"/>
</dbReference>
<sequence length="257" mass="28873">MGGFFIFLIVFFGILILSFLKQINEYERGILFTMGRFTSIMDPGWKIVVPIFQSYQKVDIRTKAVDLSDQGAMTKDNVSIKVSAVIYYKVMDAAKVILEVENFYWAISNLAQTTMRNVVGEADLDYLLSQRDEIAVNIKNQIKNQAEGWGIDVISVELKDILLPDNMVRTMAKQAEAEREKRANIINSEGEVMAAQNLGKAAELMARTPGALHLRTLNSINDISSDKSNTVVFAIPMEVLKAVEGMGEYFKRKADKE</sequence>
<evidence type="ECO:0000256" key="1">
    <source>
        <dbReference type="ARBA" id="ARBA00008164"/>
    </source>
</evidence>
<dbReference type="EMBL" id="PCXU01000007">
    <property type="protein sequence ID" value="PIR43865.1"/>
    <property type="molecule type" value="Genomic_DNA"/>
</dbReference>
<comment type="similarity">
    <text evidence="1">Belongs to the band 7/mec-2 family.</text>
</comment>
<dbReference type="SMART" id="SM00244">
    <property type="entry name" value="PHB"/>
    <property type="match status" value="1"/>
</dbReference>
<dbReference type="PRINTS" id="PR00721">
    <property type="entry name" value="STOMATIN"/>
</dbReference>
<dbReference type="FunFam" id="3.30.479.30:FF:000004">
    <property type="entry name" value="Putative membrane protease family, stomatin"/>
    <property type="match status" value="1"/>
</dbReference>
<evidence type="ECO:0000313" key="4">
    <source>
        <dbReference type="Proteomes" id="UP000230214"/>
    </source>
</evidence>
<comment type="caution">
    <text evidence="3">The sequence shown here is derived from an EMBL/GenBank/DDBJ whole genome shotgun (WGS) entry which is preliminary data.</text>
</comment>
<dbReference type="PANTHER" id="PTHR10264">
    <property type="entry name" value="BAND 7 PROTEIN-RELATED"/>
    <property type="match status" value="1"/>
</dbReference>
<dbReference type="GO" id="GO:0098552">
    <property type="term" value="C:side of membrane"/>
    <property type="evidence" value="ECO:0007669"/>
    <property type="project" value="UniProtKB-ARBA"/>
</dbReference>
<dbReference type="CDD" id="cd08826">
    <property type="entry name" value="SPFH_eoslipins_u1"/>
    <property type="match status" value="1"/>
</dbReference>
<accession>A0A2H0RDH0</accession>
<proteinExistence type="inferred from homology"/>
<dbReference type="InterPro" id="IPR001107">
    <property type="entry name" value="Band_7"/>
</dbReference>
<dbReference type="Gene3D" id="3.30.479.30">
    <property type="entry name" value="Band 7 domain"/>
    <property type="match status" value="1"/>
</dbReference>
<name>A0A2H0RDH0_UNCKA</name>